<dbReference type="InterPro" id="IPR036396">
    <property type="entry name" value="Cyt_P450_sf"/>
</dbReference>
<evidence type="ECO:0000256" key="10">
    <source>
        <dbReference type="RuleBase" id="RU000461"/>
    </source>
</evidence>
<dbReference type="OrthoDB" id="1470350at2759"/>
<evidence type="ECO:0000256" key="6">
    <source>
        <dbReference type="ARBA" id="ARBA00023004"/>
    </source>
</evidence>
<evidence type="ECO:0000256" key="1">
    <source>
        <dbReference type="ARBA" id="ARBA00001971"/>
    </source>
</evidence>
<dbReference type="InterPro" id="IPR002401">
    <property type="entry name" value="Cyt_P450_E_grp-I"/>
</dbReference>
<evidence type="ECO:0000256" key="9">
    <source>
        <dbReference type="PIRSR" id="PIRSR602401-1"/>
    </source>
</evidence>
<dbReference type="PROSITE" id="PS00086">
    <property type="entry name" value="CYTOCHROME_P450"/>
    <property type="match status" value="1"/>
</dbReference>
<accession>A0A087TDL8</accession>
<comment type="cofactor">
    <cofactor evidence="1 9">
        <name>heme</name>
        <dbReference type="ChEBI" id="CHEBI:30413"/>
    </cofactor>
</comment>
<feature type="non-terminal residue" evidence="11">
    <location>
        <position position="439"/>
    </location>
</feature>
<dbReference type="Proteomes" id="UP000054359">
    <property type="component" value="Unassembled WGS sequence"/>
</dbReference>
<evidence type="ECO:0000313" key="11">
    <source>
        <dbReference type="EMBL" id="KFM63207.1"/>
    </source>
</evidence>
<keyword evidence="5" id="KW-0256">Endoplasmic reticulum</keyword>
<dbReference type="CDD" id="cd20628">
    <property type="entry name" value="CYP4"/>
    <property type="match status" value="1"/>
</dbReference>
<dbReference type="InterPro" id="IPR017972">
    <property type="entry name" value="Cyt_P450_CS"/>
</dbReference>
<protein>
    <submittedName>
        <fullName evidence="11">Cytochrome P450 4V2</fullName>
    </submittedName>
</protein>
<evidence type="ECO:0000256" key="2">
    <source>
        <dbReference type="ARBA" id="ARBA00004586"/>
    </source>
</evidence>
<keyword evidence="9 10" id="KW-0479">Metal-binding</keyword>
<evidence type="ECO:0000256" key="3">
    <source>
        <dbReference type="ARBA" id="ARBA00010617"/>
    </source>
</evidence>
<dbReference type="GO" id="GO:0016705">
    <property type="term" value="F:oxidoreductase activity, acting on paired donors, with incorporation or reduction of molecular oxygen"/>
    <property type="evidence" value="ECO:0007669"/>
    <property type="project" value="InterPro"/>
</dbReference>
<evidence type="ECO:0000256" key="4">
    <source>
        <dbReference type="ARBA" id="ARBA00022617"/>
    </source>
</evidence>
<keyword evidence="12" id="KW-1185">Reference proteome</keyword>
<comment type="similarity">
    <text evidence="3 10">Belongs to the cytochrome P450 family.</text>
</comment>
<comment type="subcellular location">
    <subcellularLocation>
        <location evidence="2">Endoplasmic reticulum membrane</location>
    </subcellularLocation>
</comment>
<dbReference type="GO" id="GO:0005789">
    <property type="term" value="C:endoplasmic reticulum membrane"/>
    <property type="evidence" value="ECO:0007669"/>
    <property type="project" value="UniProtKB-SubCell"/>
</dbReference>
<name>A0A087TDL8_STEMI</name>
<evidence type="ECO:0000256" key="5">
    <source>
        <dbReference type="ARBA" id="ARBA00022824"/>
    </source>
</evidence>
<dbReference type="Gene3D" id="1.10.630.10">
    <property type="entry name" value="Cytochrome P450"/>
    <property type="match status" value="1"/>
</dbReference>
<dbReference type="InterPro" id="IPR001128">
    <property type="entry name" value="Cyt_P450"/>
</dbReference>
<evidence type="ECO:0000256" key="7">
    <source>
        <dbReference type="ARBA" id="ARBA00023033"/>
    </source>
</evidence>
<dbReference type="InterPro" id="IPR050196">
    <property type="entry name" value="Cytochrome_P450_Monoox"/>
</dbReference>
<dbReference type="STRING" id="407821.A0A087TDL8"/>
<dbReference type="Pfam" id="PF00067">
    <property type="entry name" value="p450"/>
    <property type="match status" value="1"/>
</dbReference>
<dbReference type="PANTHER" id="PTHR24291:SF189">
    <property type="entry name" value="CYTOCHROME P450 4C3-RELATED"/>
    <property type="match status" value="1"/>
</dbReference>
<dbReference type="PRINTS" id="PR00385">
    <property type="entry name" value="P450"/>
</dbReference>
<keyword evidence="7 10" id="KW-0503">Monooxygenase</keyword>
<gene>
    <name evidence="11" type="ORF">X975_07305</name>
</gene>
<dbReference type="PRINTS" id="PR00463">
    <property type="entry name" value="EP450I"/>
</dbReference>
<proteinExistence type="inferred from homology"/>
<dbReference type="EMBL" id="KK114740">
    <property type="protein sequence ID" value="KFM63207.1"/>
    <property type="molecule type" value="Genomic_DNA"/>
</dbReference>
<dbReference type="PANTHER" id="PTHR24291">
    <property type="entry name" value="CYTOCHROME P450 FAMILY 4"/>
    <property type="match status" value="1"/>
</dbReference>
<dbReference type="SUPFAM" id="SSF48264">
    <property type="entry name" value="Cytochrome P450"/>
    <property type="match status" value="1"/>
</dbReference>
<evidence type="ECO:0000313" key="12">
    <source>
        <dbReference type="Proteomes" id="UP000054359"/>
    </source>
</evidence>
<dbReference type="OMA" id="NQVNTIM"/>
<sequence>MFRREGLFFTCLGFTPYVVLYKAEHIKEVINSRVADDKSKDYAAFEPILGTGLLTSNGRKWRNRRKLIQPCVHMRNVDTLIPVFNEHSLVFVDKLKKNVNEPLADVEDMIVACTLDIICHTAMGIHVGAQERFQEISQFVLEPAKQATEIMACRIPQPWLWYDTIFYRTSYGRTFQRAEKSIRDFAKKIIYEGKEILETKQRNIKCIQQSESRSRIFLEILLEEYAKNENFTYNDIEDEVMTFLYGGYDTASTALYWVLCLLGLQSDIQDRVFQELYSIFGDDKTREVRIEDVKSLVYLEQVIKETLRLYPPVPLIGRENKESIKIGRYEVPPRNHILVLINMLHRNPEVFPNPERFDPERFSAENSSERDAFCYLPFSCGVRACLGSIYAMMEMKIILAHVLRNFKVTTLDPLDNVNMMMTVTLRCFHTPRLLFSFRT</sequence>
<evidence type="ECO:0000256" key="8">
    <source>
        <dbReference type="ARBA" id="ARBA00023136"/>
    </source>
</evidence>
<keyword evidence="10" id="KW-0560">Oxidoreductase</keyword>
<keyword evidence="4 9" id="KW-0349">Heme</keyword>
<feature type="binding site" description="axial binding residue" evidence="9">
    <location>
        <position position="385"/>
    </location>
    <ligand>
        <name>heme</name>
        <dbReference type="ChEBI" id="CHEBI:30413"/>
    </ligand>
    <ligandPart>
        <name>Fe</name>
        <dbReference type="ChEBI" id="CHEBI:18248"/>
    </ligandPart>
</feature>
<reference evidence="11 12" key="1">
    <citation type="submission" date="2013-11" db="EMBL/GenBank/DDBJ databases">
        <title>Genome sequencing of Stegodyphus mimosarum.</title>
        <authorList>
            <person name="Bechsgaard J."/>
        </authorList>
    </citation>
    <scope>NUCLEOTIDE SEQUENCE [LARGE SCALE GENOMIC DNA]</scope>
</reference>
<organism evidence="11 12">
    <name type="scientific">Stegodyphus mimosarum</name>
    <name type="common">African social velvet spider</name>
    <dbReference type="NCBI Taxonomy" id="407821"/>
    <lineage>
        <taxon>Eukaryota</taxon>
        <taxon>Metazoa</taxon>
        <taxon>Ecdysozoa</taxon>
        <taxon>Arthropoda</taxon>
        <taxon>Chelicerata</taxon>
        <taxon>Arachnida</taxon>
        <taxon>Araneae</taxon>
        <taxon>Araneomorphae</taxon>
        <taxon>Entelegynae</taxon>
        <taxon>Eresoidea</taxon>
        <taxon>Eresidae</taxon>
        <taxon>Stegodyphus</taxon>
    </lineage>
</organism>
<dbReference type="GO" id="GO:0020037">
    <property type="term" value="F:heme binding"/>
    <property type="evidence" value="ECO:0007669"/>
    <property type="project" value="InterPro"/>
</dbReference>
<keyword evidence="6 9" id="KW-0408">Iron</keyword>
<dbReference type="AlphaFoldDB" id="A0A087TDL8"/>
<dbReference type="GO" id="GO:0005506">
    <property type="term" value="F:iron ion binding"/>
    <property type="evidence" value="ECO:0007669"/>
    <property type="project" value="InterPro"/>
</dbReference>
<dbReference type="GO" id="GO:0004497">
    <property type="term" value="F:monooxygenase activity"/>
    <property type="evidence" value="ECO:0007669"/>
    <property type="project" value="UniProtKB-KW"/>
</dbReference>
<keyword evidence="8" id="KW-0472">Membrane</keyword>